<protein>
    <recommendedName>
        <fullName evidence="2">Peptidoglycan recognition protein family domain-containing protein</fullName>
    </recommendedName>
</protein>
<dbReference type="GO" id="GO:0008745">
    <property type="term" value="F:N-acetylmuramoyl-L-alanine amidase activity"/>
    <property type="evidence" value="ECO:0007669"/>
    <property type="project" value="InterPro"/>
</dbReference>
<accession>A0A0F8WS65</accession>
<evidence type="ECO:0008006" key="2">
    <source>
        <dbReference type="Google" id="ProtNLM"/>
    </source>
</evidence>
<dbReference type="GO" id="GO:0009253">
    <property type="term" value="P:peptidoglycan catabolic process"/>
    <property type="evidence" value="ECO:0007669"/>
    <property type="project" value="InterPro"/>
</dbReference>
<evidence type="ECO:0000313" key="1">
    <source>
        <dbReference type="EMBL" id="KKK59752.1"/>
    </source>
</evidence>
<proteinExistence type="predicted"/>
<name>A0A0F8WS65_9ZZZZ</name>
<dbReference type="SUPFAM" id="SSF55846">
    <property type="entry name" value="N-acetylmuramoyl-L-alanine amidase-like"/>
    <property type="match status" value="1"/>
</dbReference>
<dbReference type="Gene3D" id="3.40.80.10">
    <property type="entry name" value="Peptidoglycan recognition protein-like"/>
    <property type="match status" value="1"/>
</dbReference>
<reference evidence="1" key="1">
    <citation type="journal article" date="2015" name="Nature">
        <title>Complex archaea that bridge the gap between prokaryotes and eukaryotes.</title>
        <authorList>
            <person name="Spang A."/>
            <person name="Saw J.H."/>
            <person name="Jorgensen S.L."/>
            <person name="Zaremba-Niedzwiedzka K."/>
            <person name="Martijn J."/>
            <person name="Lind A.E."/>
            <person name="van Eijk R."/>
            <person name="Schleper C."/>
            <person name="Guy L."/>
            <person name="Ettema T.J."/>
        </authorList>
    </citation>
    <scope>NUCLEOTIDE SEQUENCE</scope>
</reference>
<dbReference type="InterPro" id="IPR036505">
    <property type="entry name" value="Amidase/PGRP_sf"/>
</dbReference>
<dbReference type="EMBL" id="LAZR01063308">
    <property type="protein sequence ID" value="KKK59752.1"/>
    <property type="molecule type" value="Genomic_DNA"/>
</dbReference>
<dbReference type="PANTHER" id="PTHR11022:SF41">
    <property type="entry name" value="PEPTIDOGLYCAN-RECOGNITION PROTEIN LC-RELATED"/>
    <property type="match status" value="1"/>
</dbReference>
<dbReference type="AlphaFoldDB" id="A0A0F8WS65"/>
<sequence length="278" mass="31092">MQIQPGLTYLTRTDWGANRTIPRLGVTVSRSERTEAIIHHTVIIDSDATKNLWTNLAEVKAKMRQLQIIRPDLGKDVPYNFVMFLMENGTIVVCEGRGLDRRGAHTKYHNRTGMATALQGNFMLPTRGGLSSFIPAMSRWWGWLRYDMKLVNLGSKHPVGRIAFGHVDLSATACPGDNLYAIIPQLTFKQKEEDSMKLYIIKGSGPTHYVSDFVWKWGISPKSLLDELRRTGAVEPGVKSVSDRMLKFIKDTHDPISGSGGVTVKEIVDGIVVELKVK</sequence>
<gene>
    <name evidence="1" type="ORF">LCGC14_3031240</name>
</gene>
<dbReference type="InterPro" id="IPR015510">
    <property type="entry name" value="PGRP"/>
</dbReference>
<dbReference type="PANTHER" id="PTHR11022">
    <property type="entry name" value="PEPTIDOGLYCAN RECOGNITION PROTEIN"/>
    <property type="match status" value="1"/>
</dbReference>
<comment type="caution">
    <text evidence="1">The sequence shown here is derived from an EMBL/GenBank/DDBJ whole genome shotgun (WGS) entry which is preliminary data.</text>
</comment>
<organism evidence="1">
    <name type="scientific">marine sediment metagenome</name>
    <dbReference type="NCBI Taxonomy" id="412755"/>
    <lineage>
        <taxon>unclassified sequences</taxon>
        <taxon>metagenomes</taxon>
        <taxon>ecological metagenomes</taxon>
    </lineage>
</organism>